<evidence type="ECO:0000259" key="2">
    <source>
        <dbReference type="Pfam" id="PF11396"/>
    </source>
</evidence>
<keyword evidence="4" id="KW-1185">Reference proteome</keyword>
<feature type="domain" description="Putative beta-lactamase-inhibitor-like PepSY-like" evidence="2">
    <location>
        <begin position="62"/>
        <end position="143"/>
    </location>
</feature>
<reference evidence="4" key="1">
    <citation type="journal article" date="2019" name="Int. J. Syst. Evol. Microbiol.">
        <title>The Global Catalogue of Microorganisms (GCM) 10K type strain sequencing project: providing services to taxonomists for standard genome sequencing and annotation.</title>
        <authorList>
            <consortium name="The Broad Institute Genomics Platform"/>
            <consortium name="The Broad Institute Genome Sequencing Center for Infectious Disease"/>
            <person name="Wu L."/>
            <person name="Ma J."/>
        </authorList>
    </citation>
    <scope>NUCLEOTIDE SEQUENCE [LARGE SCALE GENOMIC DNA]</scope>
    <source>
        <strain evidence="4">KCTC 52298</strain>
    </source>
</reference>
<feature type="chain" id="PRO_5045537138" evidence="1">
    <location>
        <begin position="23"/>
        <end position="147"/>
    </location>
</feature>
<name>A0ABW5L3W3_9SPHI</name>
<protein>
    <submittedName>
        <fullName evidence="3">PepSY-like domain-containing protein</fullName>
    </submittedName>
</protein>
<proteinExistence type="predicted"/>
<sequence length="147" mass="16735">MKTMMKSFMTVTLLVMAVVAVAQEKIITFTQLPKKAQVFVTTYYAADQVNLVKEESEFLAGKSYEVKLKDGVKLEFDSKGEWTEVDAELKAVPLKIVPASILEYVKKSFPNNEIVQISRKSRKYEVELTNGVDLEFNKKGQFVRIDD</sequence>
<dbReference type="SUPFAM" id="SSF160574">
    <property type="entry name" value="BT0923-like"/>
    <property type="match status" value="1"/>
</dbReference>
<dbReference type="Pfam" id="PF11396">
    <property type="entry name" value="PepSY_like"/>
    <property type="match status" value="1"/>
</dbReference>
<dbReference type="Proteomes" id="UP001597440">
    <property type="component" value="Unassembled WGS sequence"/>
</dbReference>
<dbReference type="RefSeq" id="WP_210354985.1">
    <property type="nucleotide sequence ID" value="NZ_JAEQMU010000003.1"/>
</dbReference>
<feature type="signal peptide" evidence="1">
    <location>
        <begin position="1"/>
        <end position="22"/>
    </location>
</feature>
<organism evidence="3 4">
    <name type="scientific">Sphingobacterium tabacisoli</name>
    <dbReference type="NCBI Taxonomy" id="2044855"/>
    <lineage>
        <taxon>Bacteria</taxon>
        <taxon>Pseudomonadati</taxon>
        <taxon>Bacteroidota</taxon>
        <taxon>Sphingobacteriia</taxon>
        <taxon>Sphingobacteriales</taxon>
        <taxon>Sphingobacteriaceae</taxon>
        <taxon>Sphingobacterium</taxon>
    </lineage>
</organism>
<evidence type="ECO:0000313" key="4">
    <source>
        <dbReference type="Proteomes" id="UP001597440"/>
    </source>
</evidence>
<dbReference type="Gene3D" id="3.40.1420.30">
    <property type="match status" value="1"/>
</dbReference>
<comment type="caution">
    <text evidence="3">The sequence shown here is derived from an EMBL/GenBank/DDBJ whole genome shotgun (WGS) entry which is preliminary data.</text>
</comment>
<accession>A0ABW5L3W3</accession>
<evidence type="ECO:0000256" key="1">
    <source>
        <dbReference type="SAM" id="SignalP"/>
    </source>
</evidence>
<gene>
    <name evidence="3" type="ORF">ACFSQW_08610</name>
</gene>
<dbReference type="EMBL" id="JBHULD010000009">
    <property type="protein sequence ID" value="MFD2554451.1"/>
    <property type="molecule type" value="Genomic_DNA"/>
</dbReference>
<keyword evidence="1" id="KW-0732">Signal</keyword>
<dbReference type="InterPro" id="IPR021533">
    <property type="entry name" value="PepSY-like"/>
</dbReference>
<evidence type="ECO:0000313" key="3">
    <source>
        <dbReference type="EMBL" id="MFD2554451.1"/>
    </source>
</evidence>